<evidence type="ECO:0000259" key="8">
    <source>
        <dbReference type="Pfam" id="PF01416"/>
    </source>
</evidence>
<comment type="caution">
    <text evidence="9">The sequence shown here is derived from an EMBL/GenBank/DDBJ whole genome shotgun (WGS) entry which is preliminary data.</text>
</comment>
<dbReference type="PANTHER" id="PTHR11142">
    <property type="entry name" value="PSEUDOURIDYLATE SYNTHASE"/>
    <property type="match status" value="1"/>
</dbReference>
<dbReference type="FunFam" id="3.30.70.580:FF:000001">
    <property type="entry name" value="tRNA pseudouridine synthase A"/>
    <property type="match status" value="1"/>
</dbReference>
<evidence type="ECO:0000256" key="7">
    <source>
        <dbReference type="RuleBase" id="RU003792"/>
    </source>
</evidence>
<dbReference type="GO" id="GO:0160147">
    <property type="term" value="F:tRNA pseudouridine(38-40) synthase activity"/>
    <property type="evidence" value="ECO:0007669"/>
    <property type="project" value="UniProtKB-EC"/>
</dbReference>
<dbReference type="AlphaFoldDB" id="A0A6H3FCW6"/>
<dbReference type="PIRSF" id="PIRSF001430">
    <property type="entry name" value="tRNA_psdUrid_synth"/>
    <property type="match status" value="1"/>
</dbReference>
<comment type="caution">
    <text evidence="4">Lacks conserved residue(s) required for the propagation of feature annotation.</text>
</comment>
<evidence type="ECO:0000256" key="1">
    <source>
        <dbReference type="ARBA" id="ARBA00009375"/>
    </source>
</evidence>
<evidence type="ECO:0000256" key="4">
    <source>
        <dbReference type="HAMAP-Rule" id="MF_00171"/>
    </source>
</evidence>
<dbReference type="GO" id="GO:0031119">
    <property type="term" value="P:tRNA pseudouridine synthesis"/>
    <property type="evidence" value="ECO:0007669"/>
    <property type="project" value="UniProtKB-UniRule"/>
</dbReference>
<dbReference type="Gene3D" id="3.30.70.660">
    <property type="entry name" value="Pseudouridine synthase I, catalytic domain, C-terminal subdomain"/>
    <property type="match status" value="1"/>
</dbReference>
<keyword evidence="2 4" id="KW-0819">tRNA processing</keyword>
<gene>
    <name evidence="4 9" type="primary">truA</name>
    <name evidence="9" type="ORF">EB812_02675</name>
</gene>
<name>A0A6H3FCW6_9BACT</name>
<dbReference type="Proteomes" id="UP000292919">
    <property type="component" value="Unassembled WGS sequence"/>
</dbReference>
<accession>A0A6H3FCW6</accession>
<proteinExistence type="inferred from homology"/>
<dbReference type="CDD" id="cd02570">
    <property type="entry name" value="PseudoU_synth_EcTruA"/>
    <property type="match status" value="1"/>
</dbReference>
<feature type="binding site" evidence="4 6">
    <location>
        <position position="113"/>
    </location>
    <ligand>
        <name>substrate</name>
    </ligand>
</feature>
<keyword evidence="3 4" id="KW-0413">Isomerase</keyword>
<dbReference type="GO" id="GO:0003723">
    <property type="term" value="F:RNA binding"/>
    <property type="evidence" value="ECO:0007669"/>
    <property type="project" value="InterPro"/>
</dbReference>
<dbReference type="Pfam" id="PF01416">
    <property type="entry name" value="PseudoU_synth_1"/>
    <property type="match status" value="2"/>
</dbReference>
<protein>
    <recommendedName>
        <fullName evidence="4">tRNA pseudouridine synthase A</fullName>
        <ecNumber evidence="4">5.4.99.12</ecNumber>
    </recommendedName>
    <alternativeName>
        <fullName evidence="4">tRNA pseudouridine(38-40) synthase</fullName>
    </alternativeName>
    <alternativeName>
        <fullName evidence="4">tRNA pseudouridylate synthase I</fullName>
    </alternativeName>
    <alternativeName>
        <fullName evidence="4">tRNA-uridine isomerase I</fullName>
    </alternativeName>
</protein>
<keyword evidence="10" id="KW-1185">Reference proteome</keyword>
<evidence type="ECO:0000256" key="6">
    <source>
        <dbReference type="PIRSR" id="PIRSR001430-2"/>
    </source>
</evidence>
<evidence type="ECO:0000256" key="2">
    <source>
        <dbReference type="ARBA" id="ARBA00022694"/>
    </source>
</evidence>
<comment type="similarity">
    <text evidence="1 4 7">Belongs to the tRNA pseudouridine synthase TruA family.</text>
</comment>
<comment type="function">
    <text evidence="4">Formation of pseudouridine at positions 38, 39 and 40 in the anticodon stem and loop of transfer RNAs.</text>
</comment>
<dbReference type="InterPro" id="IPR020103">
    <property type="entry name" value="PsdUridine_synth_cat_dom_sf"/>
</dbReference>
<sequence>MMRLRLLLAYVGTRYSGWQIQEKVDPPPTIQGALEAALRQITGVAVRVHGAGRTDAGVHAHAQVAHCDVPENRAPRDWRHSCNAVLPKDIRVLAAAPARPDFHARKDALHKTYVYQFWQERAFVPPALTPFVWNCGPLDLAALHAALPHLLGRRDFAGLRNAGTDVEGTVRTVLDARLEPAPPCPWYPPHSPMLLFRVTADGFLKQMVRNMAGLLAACGQGKVDPTRIPELLAARDRRAVPSVTAPAAGLALAQVSYETGTLAEGQPQA</sequence>
<feature type="domain" description="Pseudouridine synthase I TruA alpha/beta" evidence="8">
    <location>
        <begin position="148"/>
        <end position="258"/>
    </location>
</feature>
<comment type="catalytic activity">
    <reaction evidence="4 7">
        <text>uridine(38/39/40) in tRNA = pseudouridine(38/39/40) in tRNA</text>
        <dbReference type="Rhea" id="RHEA:22376"/>
        <dbReference type="Rhea" id="RHEA-COMP:10085"/>
        <dbReference type="Rhea" id="RHEA-COMP:10087"/>
        <dbReference type="ChEBI" id="CHEBI:65314"/>
        <dbReference type="ChEBI" id="CHEBI:65315"/>
        <dbReference type="EC" id="5.4.99.12"/>
    </reaction>
</comment>
<reference evidence="9 10" key="1">
    <citation type="submission" date="2018-12" db="EMBL/GenBank/DDBJ databases">
        <title>First genome draft of Desulfovibrio legallis sp. nov.</title>
        <authorList>
            <person name="Ben Dhia O."/>
            <person name="Najjari A."/>
            <person name="Ferjani R."/>
            <person name="Fhoula I."/>
            <person name="Fardeau M.-L."/>
            <person name="Boudabbous A."/>
            <person name="Ouzari H.I."/>
        </authorList>
    </citation>
    <scope>NUCLEOTIDE SEQUENCE [LARGE SCALE GENOMIC DNA]</scope>
    <source>
        <strain evidence="9 10">H1T</strain>
    </source>
</reference>
<evidence type="ECO:0000256" key="3">
    <source>
        <dbReference type="ARBA" id="ARBA00023235"/>
    </source>
</evidence>
<organism evidence="9 10">
    <name type="scientific">Desulfovibrio legallii</name>
    <dbReference type="NCBI Taxonomy" id="571438"/>
    <lineage>
        <taxon>Bacteria</taxon>
        <taxon>Pseudomonadati</taxon>
        <taxon>Thermodesulfobacteriota</taxon>
        <taxon>Desulfovibrionia</taxon>
        <taxon>Desulfovibrionales</taxon>
        <taxon>Desulfovibrionaceae</taxon>
        <taxon>Desulfovibrio</taxon>
    </lineage>
</organism>
<evidence type="ECO:0000256" key="5">
    <source>
        <dbReference type="PIRSR" id="PIRSR001430-1"/>
    </source>
</evidence>
<dbReference type="InterPro" id="IPR020097">
    <property type="entry name" value="PsdUridine_synth_TruA_a/b_dom"/>
</dbReference>
<evidence type="ECO:0000313" key="9">
    <source>
        <dbReference type="EMBL" id="TBH81014.1"/>
    </source>
</evidence>
<dbReference type="EC" id="5.4.99.12" evidence="4"/>
<dbReference type="InterPro" id="IPR020094">
    <property type="entry name" value="TruA/RsuA/RluB/E/F_N"/>
</dbReference>
<comment type="subunit">
    <text evidence="4">Homodimer.</text>
</comment>
<dbReference type="Gene3D" id="3.30.70.580">
    <property type="entry name" value="Pseudouridine synthase I, catalytic domain, N-terminal subdomain"/>
    <property type="match status" value="1"/>
</dbReference>
<feature type="active site" description="Nucleophile" evidence="4 5">
    <location>
        <position position="55"/>
    </location>
</feature>
<dbReference type="InterPro" id="IPR020095">
    <property type="entry name" value="PsdUridine_synth_TruA_C"/>
</dbReference>
<evidence type="ECO:0000313" key="10">
    <source>
        <dbReference type="Proteomes" id="UP000292919"/>
    </source>
</evidence>
<dbReference type="InterPro" id="IPR001406">
    <property type="entry name" value="PsdUridine_synth_TruA"/>
</dbReference>
<feature type="domain" description="Pseudouridine synthase I TruA alpha/beta" evidence="8">
    <location>
        <begin position="9"/>
        <end position="105"/>
    </location>
</feature>
<dbReference type="PANTHER" id="PTHR11142:SF0">
    <property type="entry name" value="TRNA PSEUDOURIDINE SYNTHASE-LIKE 1"/>
    <property type="match status" value="1"/>
</dbReference>
<dbReference type="NCBIfam" id="TIGR00071">
    <property type="entry name" value="hisT_truA"/>
    <property type="match status" value="1"/>
</dbReference>
<dbReference type="EMBL" id="SIXC01000003">
    <property type="protein sequence ID" value="TBH81014.1"/>
    <property type="molecule type" value="Genomic_DNA"/>
</dbReference>
<dbReference type="SUPFAM" id="SSF55120">
    <property type="entry name" value="Pseudouridine synthase"/>
    <property type="match status" value="1"/>
</dbReference>
<dbReference type="HAMAP" id="MF_00171">
    <property type="entry name" value="TruA"/>
    <property type="match status" value="1"/>
</dbReference>